<evidence type="ECO:0000256" key="1">
    <source>
        <dbReference type="SAM" id="SignalP"/>
    </source>
</evidence>
<keyword evidence="1" id="KW-0732">Signal</keyword>
<protein>
    <submittedName>
        <fullName evidence="2">Uncharacterized protein</fullName>
    </submittedName>
</protein>
<feature type="signal peptide" evidence="1">
    <location>
        <begin position="1"/>
        <end position="22"/>
    </location>
</feature>
<dbReference type="EMBL" id="JALJOU010000079">
    <property type="protein sequence ID" value="KAK9824851.1"/>
    <property type="molecule type" value="Genomic_DNA"/>
</dbReference>
<evidence type="ECO:0000313" key="3">
    <source>
        <dbReference type="Proteomes" id="UP001445335"/>
    </source>
</evidence>
<gene>
    <name evidence="2" type="ORF">WJX81_007342</name>
</gene>
<dbReference type="Proteomes" id="UP001445335">
    <property type="component" value="Unassembled WGS sequence"/>
</dbReference>
<organism evidence="2 3">
    <name type="scientific">Elliptochloris bilobata</name>
    <dbReference type="NCBI Taxonomy" id="381761"/>
    <lineage>
        <taxon>Eukaryota</taxon>
        <taxon>Viridiplantae</taxon>
        <taxon>Chlorophyta</taxon>
        <taxon>core chlorophytes</taxon>
        <taxon>Trebouxiophyceae</taxon>
        <taxon>Trebouxiophyceae incertae sedis</taxon>
        <taxon>Elliptochloris clade</taxon>
        <taxon>Elliptochloris</taxon>
    </lineage>
</organism>
<proteinExistence type="predicted"/>
<dbReference type="AlphaFoldDB" id="A0AAW1QTR6"/>
<dbReference type="PROSITE" id="PS51257">
    <property type="entry name" value="PROKAR_LIPOPROTEIN"/>
    <property type="match status" value="1"/>
</dbReference>
<feature type="chain" id="PRO_5043609705" evidence="1">
    <location>
        <begin position="23"/>
        <end position="256"/>
    </location>
</feature>
<sequence length="256" mass="25377">MARMQLLAVAATLLLAVSCTSASGGRQLLRDATVAAAAPSSLAGAPGPSAGKLPADILFSITASRAVLAADTLTLTGIAPVALHTTSGQGAGTTPVGDFANATAGGIYVDSAGQWLADPVAVLVGMADGNAVKALVKLSSPKLSADKTVLTFQATIMSADSAEALPTAGGVTARAIDDRANGLATNLLAAAPSSPLADAALFIDVNSQMLGKEAQTKFLGWLLGGPWGWGGWGGGWGHGWGGDGYGWGHGGWGWGK</sequence>
<accession>A0AAW1QTR6</accession>
<evidence type="ECO:0000313" key="2">
    <source>
        <dbReference type="EMBL" id="KAK9824851.1"/>
    </source>
</evidence>
<name>A0AAW1QTR6_9CHLO</name>
<reference evidence="2 3" key="1">
    <citation type="journal article" date="2024" name="Nat. Commun.">
        <title>Phylogenomics reveals the evolutionary origins of lichenization in chlorophyte algae.</title>
        <authorList>
            <person name="Puginier C."/>
            <person name="Libourel C."/>
            <person name="Otte J."/>
            <person name="Skaloud P."/>
            <person name="Haon M."/>
            <person name="Grisel S."/>
            <person name="Petersen M."/>
            <person name="Berrin J.G."/>
            <person name="Delaux P.M."/>
            <person name="Dal Grande F."/>
            <person name="Keller J."/>
        </authorList>
    </citation>
    <scope>NUCLEOTIDE SEQUENCE [LARGE SCALE GENOMIC DNA]</scope>
    <source>
        <strain evidence="2 3">SAG 245.80</strain>
    </source>
</reference>
<comment type="caution">
    <text evidence="2">The sequence shown here is derived from an EMBL/GenBank/DDBJ whole genome shotgun (WGS) entry which is preliminary data.</text>
</comment>
<keyword evidence="3" id="KW-1185">Reference proteome</keyword>